<reference evidence="1 2" key="1">
    <citation type="submission" date="2021-08" db="EMBL/GenBank/DDBJ databases">
        <title>Draft Genome Sequence of Phanerochaete sordida strain YK-624.</title>
        <authorList>
            <person name="Mori T."/>
            <person name="Dohra H."/>
            <person name="Suzuki T."/>
            <person name="Kawagishi H."/>
            <person name="Hirai H."/>
        </authorList>
    </citation>
    <scope>NUCLEOTIDE SEQUENCE [LARGE SCALE GENOMIC DNA]</scope>
    <source>
        <strain evidence="1 2">YK-624</strain>
    </source>
</reference>
<dbReference type="EMBL" id="BPQB01000065">
    <property type="protein sequence ID" value="GJE96922.1"/>
    <property type="molecule type" value="Genomic_DNA"/>
</dbReference>
<accession>A0A9P3GK01</accession>
<organism evidence="1 2">
    <name type="scientific">Phanerochaete sordida</name>
    <dbReference type="NCBI Taxonomy" id="48140"/>
    <lineage>
        <taxon>Eukaryota</taxon>
        <taxon>Fungi</taxon>
        <taxon>Dikarya</taxon>
        <taxon>Basidiomycota</taxon>
        <taxon>Agaricomycotina</taxon>
        <taxon>Agaricomycetes</taxon>
        <taxon>Polyporales</taxon>
        <taxon>Phanerochaetaceae</taxon>
        <taxon>Phanerochaete</taxon>
    </lineage>
</organism>
<gene>
    <name evidence="1" type="ORF">PsYK624_131300</name>
</gene>
<name>A0A9P3GK01_9APHY</name>
<protein>
    <submittedName>
        <fullName evidence="1">Uncharacterized protein</fullName>
    </submittedName>
</protein>
<keyword evidence="2" id="KW-1185">Reference proteome</keyword>
<dbReference type="AlphaFoldDB" id="A0A9P3GK01"/>
<evidence type="ECO:0000313" key="2">
    <source>
        <dbReference type="Proteomes" id="UP000703269"/>
    </source>
</evidence>
<sequence length="145" mass="15661">MLASNIDELPLRYTPVLQRSVITLVGDFGQADQYVVGFHGAPPEPCYSVRVIVHADVDKTRRALLRSPPAHRAGTPTTRRPRPHAKIPMCKSAACRRGAKLLGGARASLNLRAAQPRPGARCTASRHVCSGNPSQYRSSTSLALL</sequence>
<evidence type="ECO:0000313" key="1">
    <source>
        <dbReference type="EMBL" id="GJE96922.1"/>
    </source>
</evidence>
<proteinExistence type="predicted"/>
<dbReference type="Proteomes" id="UP000703269">
    <property type="component" value="Unassembled WGS sequence"/>
</dbReference>
<comment type="caution">
    <text evidence="1">The sequence shown here is derived from an EMBL/GenBank/DDBJ whole genome shotgun (WGS) entry which is preliminary data.</text>
</comment>